<dbReference type="Proteomes" id="UP001060085">
    <property type="component" value="Linkage Group LG02"/>
</dbReference>
<comment type="caution">
    <text evidence="1">The sequence shown here is derived from an EMBL/GenBank/DDBJ whole genome shotgun (WGS) entry which is preliminary data.</text>
</comment>
<sequence>MKTSIRNLEVEMGQLSITTLNRPPKTLPSARKRNPREVNAITVILWRKKIKRKKKPIPCAPNINESTRDPRIDDHMSTTSMFNEPRICPGSFNINDRTCGGVQILYLLVSLHSKIPNTTKTSSCSEEFRERLEAGIPIACKGVRHTDTDRGRSLETAMPPHLHGTKNLIKSSYIQSISLVCANPVGSFSSQTRGCLICAILSLLLYVLPDEEDEEYKGKWVKKEKGKATRIENSTLPLTVGSPTTCSRCMTTRFDDSRKEEHNGIVEKVIRTHFGEKIISYSRKNLTGHNFALGRPIEAILVGISVPYDPELECTLRIACCALRFETAKNNAIITVVKTPKARPPIQANNFEIKLNVIQMVQNNVQFYGLSKEDLSAHIANFLKVCDTFKINRVSEDAIRLCLFPFSLRRKAKSWLKSLPSGSITL</sequence>
<organism evidence="1 2">
    <name type="scientific">Catharanthus roseus</name>
    <name type="common">Madagascar periwinkle</name>
    <name type="synonym">Vinca rosea</name>
    <dbReference type="NCBI Taxonomy" id="4058"/>
    <lineage>
        <taxon>Eukaryota</taxon>
        <taxon>Viridiplantae</taxon>
        <taxon>Streptophyta</taxon>
        <taxon>Embryophyta</taxon>
        <taxon>Tracheophyta</taxon>
        <taxon>Spermatophyta</taxon>
        <taxon>Magnoliopsida</taxon>
        <taxon>eudicotyledons</taxon>
        <taxon>Gunneridae</taxon>
        <taxon>Pentapetalae</taxon>
        <taxon>asterids</taxon>
        <taxon>lamiids</taxon>
        <taxon>Gentianales</taxon>
        <taxon>Apocynaceae</taxon>
        <taxon>Rauvolfioideae</taxon>
        <taxon>Vinceae</taxon>
        <taxon>Catharanthinae</taxon>
        <taxon>Catharanthus</taxon>
    </lineage>
</organism>
<gene>
    <name evidence="1" type="ORF">M9H77_07285</name>
</gene>
<reference evidence="2" key="1">
    <citation type="journal article" date="2023" name="Nat. Plants">
        <title>Single-cell RNA sequencing provides a high-resolution roadmap for understanding the multicellular compartmentation of specialized metabolism.</title>
        <authorList>
            <person name="Sun S."/>
            <person name="Shen X."/>
            <person name="Li Y."/>
            <person name="Li Y."/>
            <person name="Wang S."/>
            <person name="Li R."/>
            <person name="Zhang H."/>
            <person name="Shen G."/>
            <person name="Guo B."/>
            <person name="Wei J."/>
            <person name="Xu J."/>
            <person name="St-Pierre B."/>
            <person name="Chen S."/>
            <person name="Sun C."/>
        </authorList>
    </citation>
    <scope>NUCLEOTIDE SEQUENCE [LARGE SCALE GENOMIC DNA]</scope>
</reference>
<evidence type="ECO:0000313" key="1">
    <source>
        <dbReference type="EMBL" id="KAI5676335.1"/>
    </source>
</evidence>
<name>A0ACC0BUN5_CATRO</name>
<keyword evidence="2" id="KW-1185">Reference proteome</keyword>
<proteinExistence type="predicted"/>
<protein>
    <submittedName>
        <fullName evidence="1">Uncharacterized protein</fullName>
    </submittedName>
</protein>
<accession>A0ACC0BUN5</accession>
<evidence type="ECO:0000313" key="2">
    <source>
        <dbReference type="Proteomes" id="UP001060085"/>
    </source>
</evidence>
<dbReference type="EMBL" id="CM044702">
    <property type="protein sequence ID" value="KAI5676335.1"/>
    <property type="molecule type" value="Genomic_DNA"/>
</dbReference>